<gene>
    <name evidence="1" type="ORF">HPB48_021411</name>
</gene>
<accession>A0A9J6FWP8</accession>
<reference evidence="1 2" key="1">
    <citation type="journal article" date="2020" name="Cell">
        <title>Large-Scale Comparative Analyses of Tick Genomes Elucidate Their Genetic Diversity and Vector Capacities.</title>
        <authorList>
            <consortium name="Tick Genome and Microbiome Consortium (TIGMIC)"/>
            <person name="Jia N."/>
            <person name="Wang J."/>
            <person name="Shi W."/>
            <person name="Du L."/>
            <person name="Sun Y."/>
            <person name="Zhan W."/>
            <person name="Jiang J.F."/>
            <person name="Wang Q."/>
            <person name="Zhang B."/>
            <person name="Ji P."/>
            <person name="Bell-Sakyi L."/>
            <person name="Cui X.M."/>
            <person name="Yuan T.T."/>
            <person name="Jiang B.G."/>
            <person name="Yang W.F."/>
            <person name="Lam T.T."/>
            <person name="Chang Q.C."/>
            <person name="Ding S.J."/>
            <person name="Wang X.J."/>
            <person name="Zhu J.G."/>
            <person name="Ruan X.D."/>
            <person name="Zhao L."/>
            <person name="Wei J.T."/>
            <person name="Ye R.Z."/>
            <person name="Que T.C."/>
            <person name="Du C.H."/>
            <person name="Zhou Y.H."/>
            <person name="Cheng J.X."/>
            <person name="Dai P.F."/>
            <person name="Guo W.B."/>
            <person name="Han X.H."/>
            <person name="Huang E.J."/>
            <person name="Li L.F."/>
            <person name="Wei W."/>
            <person name="Gao Y.C."/>
            <person name="Liu J.Z."/>
            <person name="Shao H.Z."/>
            <person name="Wang X."/>
            <person name="Wang C.C."/>
            <person name="Yang T.C."/>
            <person name="Huo Q.B."/>
            <person name="Li W."/>
            <person name="Chen H.Y."/>
            <person name="Chen S.E."/>
            <person name="Zhou L.G."/>
            <person name="Ni X.B."/>
            <person name="Tian J.H."/>
            <person name="Sheng Y."/>
            <person name="Liu T."/>
            <person name="Pan Y.S."/>
            <person name="Xia L.Y."/>
            <person name="Li J."/>
            <person name="Zhao F."/>
            <person name="Cao W.C."/>
        </authorList>
    </citation>
    <scope>NUCLEOTIDE SEQUENCE [LARGE SCALE GENOMIC DNA]</scope>
    <source>
        <strain evidence="1">HaeL-2018</strain>
    </source>
</reference>
<protein>
    <submittedName>
        <fullName evidence="1">Uncharacterized protein</fullName>
    </submittedName>
</protein>
<dbReference type="VEuPathDB" id="VectorBase:HLOH_065550"/>
<sequence length="61" mass="7330">MVKSYEDLLGTIRRARPNIELVYVTFAPPRAPNNRRRDFNWRFVEPFNHEAARFNGLLRKL</sequence>
<evidence type="ECO:0000313" key="1">
    <source>
        <dbReference type="EMBL" id="KAH9367231.1"/>
    </source>
</evidence>
<proteinExistence type="predicted"/>
<dbReference type="AlphaFoldDB" id="A0A9J6FWP8"/>
<dbReference type="EMBL" id="JABSTR010000004">
    <property type="protein sequence ID" value="KAH9367231.1"/>
    <property type="molecule type" value="Genomic_DNA"/>
</dbReference>
<comment type="caution">
    <text evidence="1">The sequence shown here is derived from an EMBL/GenBank/DDBJ whole genome shotgun (WGS) entry which is preliminary data.</text>
</comment>
<evidence type="ECO:0000313" key="2">
    <source>
        <dbReference type="Proteomes" id="UP000821853"/>
    </source>
</evidence>
<organism evidence="1 2">
    <name type="scientific">Haemaphysalis longicornis</name>
    <name type="common">Bush tick</name>
    <dbReference type="NCBI Taxonomy" id="44386"/>
    <lineage>
        <taxon>Eukaryota</taxon>
        <taxon>Metazoa</taxon>
        <taxon>Ecdysozoa</taxon>
        <taxon>Arthropoda</taxon>
        <taxon>Chelicerata</taxon>
        <taxon>Arachnida</taxon>
        <taxon>Acari</taxon>
        <taxon>Parasitiformes</taxon>
        <taxon>Ixodida</taxon>
        <taxon>Ixodoidea</taxon>
        <taxon>Ixodidae</taxon>
        <taxon>Haemaphysalinae</taxon>
        <taxon>Haemaphysalis</taxon>
    </lineage>
</organism>
<dbReference type="Proteomes" id="UP000821853">
    <property type="component" value="Chromosome 2"/>
</dbReference>
<keyword evidence="2" id="KW-1185">Reference proteome</keyword>
<name>A0A9J6FWP8_HAELO</name>